<keyword evidence="15" id="KW-0808">Transferase</keyword>
<evidence type="ECO:0000256" key="10">
    <source>
        <dbReference type="ARBA" id="ARBA00023316"/>
    </source>
</evidence>
<evidence type="ECO:0000256" key="7">
    <source>
        <dbReference type="ARBA" id="ARBA00022984"/>
    </source>
</evidence>
<evidence type="ECO:0000256" key="2">
    <source>
        <dbReference type="ARBA" id="ARBA00004236"/>
    </source>
</evidence>
<organism evidence="15 16">
    <name type="scientific">Paenibacillus curdlanolyticus YK9</name>
    <dbReference type="NCBI Taxonomy" id="717606"/>
    <lineage>
        <taxon>Bacteria</taxon>
        <taxon>Bacillati</taxon>
        <taxon>Bacillota</taxon>
        <taxon>Bacilli</taxon>
        <taxon>Bacillales</taxon>
        <taxon>Paenibacillaceae</taxon>
        <taxon>Paenibacillus</taxon>
    </lineage>
</organism>
<dbReference type="InterPro" id="IPR036138">
    <property type="entry name" value="PBP_dimer_sf"/>
</dbReference>
<dbReference type="PANTHER" id="PTHR30627:SF2">
    <property type="entry name" value="PEPTIDOGLYCAN D,D-TRANSPEPTIDASE MRDA"/>
    <property type="match status" value="1"/>
</dbReference>
<evidence type="ECO:0000256" key="6">
    <source>
        <dbReference type="ARBA" id="ARBA00022960"/>
    </source>
</evidence>
<evidence type="ECO:0000259" key="14">
    <source>
        <dbReference type="Pfam" id="PF03717"/>
    </source>
</evidence>
<dbReference type="Gene3D" id="3.90.1310.10">
    <property type="entry name" value="Penicillin-binding protein 2a (Domain 2)"/>
    <property type="match status" value="1"/>
</dbReference>
<keyword evidence="16" id="KW-1185">Reference proteome</keyword>
<dbReference type="GO" id="GO:0008360">
    <property type="term" value="P:regulation of cell shape"/>
    <property type="evidence" value="ECO:0007669"/>
    <property type="project" value="UniProtKB-KW"/>
</dbReference>
<dbReference type="RefSeq" id="WP_006040498.1">
    <property type="nucleotide sequence ID" value="NZ_AEDD01000014.1"/>
</dbReference>
<reference evidence="15 16" key="1">
    <citation type="submission" date="2010-07" db="EMBL/GenBank/DDBJ databases">
        <title>The draft genome of Paenibacillus curdlanolyticus YK9.</title>
        <authorList>
            <consortium name="US DOE Joint Genome Institute (JGI-PGF)"/>
            <person name="Lucas S."/>
            <person name="Copeland A."/>
            <person name="Lapidus A."/>
            <person name="Cheng J.-F."/>
            <person name="Bruce D."/>
            <person name="Goodwin L."/>
            <person name="Pitluck S."/>
            <person name="Land M.L."/>
            <person name="Hauser L."/>
            <person name="Chang Y.-J."/>
            <person name="Jeffries C."/>
            <person name="Anderson I.J."/>
            <person name="Johnson E."/>
            <person name="Loganathan U."/>
            <person name="Mulhopadhyay B."/>
            <person name="Kyrpides N."/>
            <person name="Woyke T.J."/>
        </authorList>
    </citation>
    <scope>NUCLEOTIDE SEQUENCE [LARGE SCALE GENOMIC DNA]</scope>
    <source>
        <strain evidence="15 16">YK9</strain>
    </source>
</reference>
<evidence type="ECO:0000256" key="8">
    <source>
        <dbReference type="ARBA" id="ARBA00022989"/>
    </source>
</evidence>
<evidence type="ECO:0000256" key="12">
    <source>
        <dbReference type="SAM" id="Phobius"/>
    </source>
</evidence>
<dbReference type="Pfam" id="PF00905">
    <property type="entry name" value="Transpeptidase"/>
    <property type="match status" value="1"/>
</dbReference>
<gene>
    <name evidence="15" type="ORF">PaecuDRAFT_4515</name>
</gene>
<dbReference type="GO" id="GO:0071555">
    <property type="term" value="P:cell wall organization"/>
    <property type="evidence" value="ECO:0007669"/>
    <property type="project" value="UniProtKB-KW"/>
</dbReference>
<evidence type="ECO:0000259" key="13">
    <source>
        <dbReference type="Pfam" id="PF00905"/>
    </source>
</evidence>
<feature type="compositionally biased region" description="Polar residues" evidence="11">
    <location>
        <begin position="681"/>
        <end position="691"/>
    </location>
</feature>
<dbReference type="eggNOG" id="COG0768">
    <property type="taxonomic scope" value="Bacteria"/>
</dbReference>
<keyword evidence="6" id="KW-0133">Cell shape</keyword>
<dbReference type="PANTHER" id="PTHR30627">
    <property type="entry name" value="PEPTIDOGLYCAN D,D-TRANSPEPTIDASE"/>
    <property type="match status" value="1"/>
</dbReference>
<dbReference type="OrthoDB" id="9770103at2"/>
<evidence type="ECO:0000256" key="1">
    <source>
        <dbReference type="ARBA" id="ARBA00004167"/>
    </source>
</evidence>
<dbReference type="GO" id="GO:0016757">
    <property type="term" value="F:glycosyltransferase activity"/>
    <property type="evidence" value="ECO:0007669"/>
    <property type="project" value="UniProtKB-KW"/>
</dbReference>
<keyword evidence="4" id="KW-1003">Cell membrane</keyword>
<dbReference type="InterPro" id="IPR050515">
    <property type="entry name" value="Beta-lactam/transpept"/>
</dbReference>
<dbReference type="InterPro" id="IPR012338">
    <property type="entry name" value="Beta-lactam/transpept-like"/>
</dbReference>
<keyword evidence="7" id="KW-0573">Peptidoglycan synthesis</keyword>
<dbReference type="GO" id="GO:0008658">
    <property type="term" value="F:penicillin binding"/>
    <property type="evidence" value="ECO:0007669"/>
    <property type="project" value="InterPro"/>
</dbReference>
<keyword evidence="8 12" id="KW-1133">Transmembrane helix</keyword>
<dbReference type="SUPFAM" id="SSF56519">
    <property type="entry name" value="Penicillin binding protein dimerisation domain"/>
    <property type="match status" value="1"/>
</dbReference>
<dbReference type="GO" id="GO:0071972">
    <property type="term" value="F:peptidoglycan L,D-transpeptidase activity"/>
    <property type="evidence" value="ECO:0007669"/>
    <property type="project" value="TreeGrafter"/>
</dbReference>
<feature type="region of interest" description="Disordered" evidence="11">
    <location>
        <begin position="678"/>
        <end position="728"/>
    </location>
</feature>
<keyword evidence="9 12" id="KW-0472">Membrane</keyword>
<dbReference type="Pfam" id="PF03717">
    <property type="entry name" value="PBP_dimer"/>
    <property type="match status" value="1"/>
</dbReference>
<dbReference type="AlphaFoldDB" id="E0IFQ5"/>
<protein>
    <submittedName>
        <fullName evidence="15">Peptidoglycan glycosyltransferase</fullName>
        <ecNumber evidence="15">2.4.1.129</ecNumber>
    </submittedName>
</protein>
<feature type="domain" description="Penicillin-binding protein dimerisation" evidence="14">
    <location>
        <begin position="63"/>
        <end position="270"/>
    </location>
</feature>
<dbReference type="SUPFAM" id="SSF56601">
    <property type="entry name" value="beta-lactamase/transpeptidase-like"/>
    <property type="match status" value="1"/>
</dbReference>
<keyword evidence="10" id="KW-0961">Cell wall biogenesis/degradation</keyword>
<dbReference type="InterPro" id="IPR005311">
    <property type="entry name" value="PBP_dimer"/>
</dbReference>
<name>E0IFQ5_9BACL</name>
<dbReference type="STRING" id="717606.PaecuDRAFT_4515"/>
<feature type="compositionally biased region" description="Low complexity" evidence="11">
    <location>
        <begin position="692"/>
        <end position="728"/>
    </location>
</feature>
<evidence type="ECO:0000256" key="3">
    <source>
        <dbReference type="ARBA" id="ARBA00007171"/>
    </source>
</evidence>
<evidence type="ECO:0000313" key="16">
    <source>
        <dbReference type="Proteomes" id="UP000005387"/>
    </source>
</evidence>
<dbReference type="Gene3D" id="3.40.710.10">
    <property type="entry name" value="DD-peptidase/beta-lactamase superfamily"/>
    <property type="match status" value="1"/>
</dbReference>
<comment type="similarity">
    <text evidence="3">Belongs to the transpeptidase family.</text>
</comment>
<dbReference type="Proteomes" id="UP000005387">
    <property type="component" value="Unassembled WGS sequence"/>
</dbReference>
<feature type="transmembrane region" description="Helical" evidence="12">
    <location>
        <begin position="20"/>
        <end position="40"/>
    </location>
</feature>
<evidence type="ECO:0000313" key="15">
    <source>
        <dbReference type="EMBL" id="EFM08721.1"/>
    </source>
</evidence>
<evidence type="ECO:0000256" key="11">
    <source>
        <dbReference type="SAM" id="MobiDB-lite"/>
    </source>
</evidence>
<evidence type="ECO:0000256" key="4">
    <source>
        <dbReference type="ARBA" id="ARBA00022475"/>
    </source>
</evidence>
<dbReference type="InterPro" id="IPR001460">
    <property type="entry name" value="PCN-bd_Tpept"/>
</dbReference>
<evidence type="ECO:0000256" key="9">
    <source>
        <dbReference type="ARBA" id="ARBA00023136"/>
    </source>
</evidence>
<dbReference type="EC" id="2.4.1.129" evidence="15"/>
<sequence>MHNDQQKREAASRRHFSFRLNAFFFIIFLLFSVLIVRLSILQFVEGPTLKAEENKIGTVPIKLPPIRGNILDSTGYPIAYSTSTQSLYYKLDPDIRRKLKKDSTPKEQQKEIEERLRPFAEKLSAIFAQYGDPTKQMGPDDVLRQLDLGFKKNNISTPRRVKSDLTNKEIAYFMENRDQFTGIDIVEESVRHYDKGSISVQLVGYLKKFNSAVNSLDFYAKKKEETTDPKLVYLDQEDVGMDGIELMYQDELRGKNGLKVFPVNALSKIIGPPTITNPQKGNDLYLTINKAVQIRTEDAITNHLAYLKTSPDITKINQKPKTGYAVAMEVNTGKVVAMASMPDYDPNIWSGGKISPEDYDNSLYMLKNGTIRDVLAPYEDEKEAGKHAPSMVMLGSTQKPLSILVGLNEKLFTTTTTYQDSGSFYFGRKGSEVRIGNALGHAYGTLDPAHAIGKSSNPFMAAMVGNRMFDKYKNSAKGSIEGVNVWDKYMKQFGLGVKTGSDLPFENEGIIEYYHEAETASTQSALIRASFGQQARYTVLQLAQYTAMLANRGKRMKPQFVDKITDSDGKIVQGFKPEILNTVDMPEKYWEEVEYGMRLVNVSAAFEGVNYTYASKTGTSQQSVGGKTVDNAVFIAYAPANNPVLAVAVVVPEGGFGAKGAAPIARKIFDAYDDEVGLTGTPRNPSVKTPVNTGSSNTGAAGANGAANTGTNANANANKTNTAGTTHQ</sequence>
<proteinExistence type="inferred from homology"/>
<dbReference type="GO" id="GO:0009252">
    <property type="term" value="P:peptidoglycan biosynthetic process"/>
    <property type="evidence" value="ECO:0007669"/>
    <property type="project" value="UniProtKB-KW"/>
</dbReference>
<feature type="domain" description="Penicillin-binding protein transpeptidase" evidence="13">
    <location>
        <begin position="323"/>
        <end position="669"/>
    </location>
</feature>
<comment type="subcellular location">
    <subcellularLocation>
        <location evidence="2">Cell membrane</location>
    </subcellularLocation>
    <subcellularLocation>
        <location evidence="1">Membrane</location>
        <topology evidence="1">Single-pass membrane protein</topology>
    </subcellularLocation>
</comment>
<keyword evidence="15" id="KW-0328">Glycosyltransferase</keyword>
<dbReference type="EMBL" id="AEDD01000014">
    <property type="protein sequence ID" value="EFM08721.1"/>
    <property type="molecule type" value="Genomic_DNA"/>
</dbReference>
<dbReference type="GO" id="GO:0005886">
    <property type="term" value="C:plasma membrane"/>
    <property type="evidence" value="ECO:0007669"/>
    <property type="project" value="UniProtKB-SubCell"/>
</dbReference>
<keyword evidence="5 12" id="KW-0812">Transmembrane</keyword>
<evidence type="ECO:0000256" key="5">
    <source>
        <dbReference type="ARBA" id="ARBA00022692"/>
    </source>
</evidence>
<accession>E0IFQ5</accession>